<evidence type="ECO:0000313" key="6">
    <source>
        <dbReference type="EMBL" id="GHE56261.1"/>
    </source>
</evidence>
<dbReference type="InterPro" id="IPR029060">
    <property type="entry name" value="PIN-like_dom_sf"/>
</dbReference>
<evidence type="ECO:0000256" key="3">
    <source>
        <dbReference type="ARBA" id="ARBA00022801"/>
    </source>
</evidence>
<dbReference type="GO" id="GO:0046872">
    <property type="term" value="F:metal ion binding"/>
    <property type="evidence" value="ECO:0007669"/>
    <property type="project" value="UniProtKB-KW"/>
</dbReference>
<evidence type="ECO:0000256" key="4">
    <source>
        <dbReference type="ARBA" id="ARBA00022842"/>
    </source>
</evidence>
<feature type="domain" description="PIN" evidence="5">
    <location>
        <begin position="148"/>
        <end position="288"/>
    </location>
</feature>
<name>A0A919DMA7_9ACTN</name>
<evidence type="ECO:0000313" key="7">
    <source>
        <dbReference type="Proteomes" id="UP000608024"/>
    </source>
</evidence>
<dbReference type="SUPFAM" id="SSF88723">
    <property type="entry name" value="PIN domain-like"/>
    <property type="match status" value="1"/>
</dbReference>
<dbReference type="InterPro" id="IPR002716">
    <property type="entry name" value="PIN_dom"/>
</dbReference>
<dbReference type="Pfam" id="PF13638">
    <property type="entry name" value="PIN_4"/>
    <property type="match status" value="1"/>
</dbReference>
<organism evidence="6 7">
    <name type="scientific">Streptomyces longispororuber</name>
    <dbReference type="NCBI Taxonomy" id="68230"/>
    <lineage>
        <taxon>Bacteria</taxon>
        <taxon>Bacillati</taxon>
        <taxon>Actinomycetota</taxon>
        <taxon>Actinomycetes</taxon>
        <taxon>Kitasatosporales</taxon>
        <taxon>Streptomycetaceae</taxon>
        <taxon>Streptomyces</taxon>
    </lineage>
</organism>
<keyword evidence="2" id="KW-0479">Metal-binding</keyword>
<keyword evidence="7" id="KW-1185">Reference proteome</keyword>
<comment type="caution">
    <text evidence="6">The sequence shown here is derived from an EMBL/GenBank/DDBJ whole genome shotgun (WGS) entry which is preliminary data.</text>
</comment>
<dbReference type="AlphaFoldDB" id="A0A919DMA7"/>
<dbReference type="RefSeq" id="WP_190136138.1">
    <property type="nucleotide sequence ID" value="NZ_BNBT01000032.1"/>
</dbReference>
<dbReference type="GO" id="GO:0004518">
    <property type="term" value="F:nuclease activity"/>
    <property type="evidence" value="ECO:0007669"/>
    <property type="project" value="UniProtKB-KW"/>
</dbReference>
<evidence type="ECO:0000259" key="5">
    <source>
        <dbReference type="Pfam" id="PF13638"/>
    </source>
</evidence>
<dbReference type="Gene3D" id="3.40.50.1010">
    <property type="entry name" value="5'-nuclease"/>
    <property type="match status" value="1"/>
</dbReference>
<dbReference type="EMBL" id="BNBT01000032">
    <property type="protein sequence ID" value="GHE56261.1"/>
    <property type="molecule type" value="Genomic_DNA"/>
</dbReference>
<keyword evidence="3" id="KW-0378">Hydrolase</keyword>
<keyword evidence="4" id="KW-0460">Magnesium</keyword>
<keyword evidence="1" id="KW-0540">Nuclease</keyword>
<reference evidence="6" key="2">
    <citation type="submission" date="2020-09" db="EMBL/GenBank/DDBJ databases">
        <authorList>
            <person name="Sun Q."/>
            <person name="Ohkuma M."/>
        </authorList>
    </citation>
    <scope>NUCLEOTIDE SEQUENCE</scope>
    <source>
        <strain evidence="6">JCM 4784</strain>
    </source>
</reference>
<sequence>MPKKPQPPTYVDHLLSELADIETYYAAVLESSAVRARQMSSGGITVLGHPWAWESSTPDIETRRMKLLRQVRDWAPRFRLLFPHPTPTVQRSMDDAIGLLEDWLVRDGRVKHRAPRDITGAVTRLEEAAAALRGLVALLPTDDWRVRVVVDTNTLMDDPDVTVYQETLGSTRYMVHLLPVVLREIDDLKRSHSRPERREAAKKADRRLKAMRDNGDVLRGARVAGDIYAVFEHIEPRADGLPTWLDLHVPDDRFIASTLLLQSAHPGSKLYVATSDINLQTKLAAVGLPYVEGPTAT</sequence>
<proteinExistence type="predicted"/>
<evidence type="ECO:0000256" key="2">
    <source>
        <dbReference type="ARBA" id="ARBA00022723"/>
    </source>
</evidence>
<gene>
    <name evidence="6" type="ORF">GCM10018785_26940</name>
</gene>
<accession>A0A919DMA7</accession>
<dbReference type="Proteomes" id="UP000608024">
    <property type="component" value="Unassembled WGS sequence"/>
</dbReference>
<dbReference type="GO" id="GO:0016787">
    <property type="term" value="F:hydrolase activity"/>
    <property type="evidence" value="ECO:0007669"/>
    <property type="project" value="UniProtKB-KW"/>
</dbReference>
<evidence type="ECO:0000256" key="1">
    <source>
        <dbReference type="ARBA" id="ARBA00022722"/>
    </source>
</evidence>
<protein>
    <recommendedName>
        <fullName evidence="5">PIN domain-containing protein</fullName>
    </recommendedName>
</protein>
<reference evidence="6" key="1">
    <citation type="journal article" date="2014" name="Int. J. Syst. Evol. Microbiol.">
        <title>Complete genome sequence of Corynebacterium casei LMG S-19264T (=DSM 44701T), isolated from a smear-ripened cheese.</title>
        <authorList>
            <consortium name="US DOE Joint Genome Institute (JGI-PGF)"/>
            <person name="Walter F."/>
            <person name="Albersmeier A."/>
            <person name="Kalinowski J."/>
            <person name="Ruckert C."/>
        </authorList>
    </citation>
    <scope>NUCLEOTIDE SEQUENCE</scope>
    <source>
        <strain evidence="6">JCM 4784</strain>
    </source>
</reference>